<evidence type="ECO:0000256" key="4">
    <source>
        <dbReference type="ARBA" id="ARBA00022898"/>
    </source>
</evidence>
<reference evidence="10" key="1">
    <citation type="submission" date="2022-07" db="EMBL/GenBank/DDBJ databases">
        <authorList>
            <person name="Trinca V."/>
            <person name="Uliana J.V.C."/>
            <person name="Torres T.T."/>
            <person name="Ward R.J."/>
            <person name="Monesi N."/>
        </authorList>
    </citation>
    <scope>NUCLEOTIDE SEQUENCE</scope>
    <source>
        <strain evidence="10">HSMRA1968</strain>
        <tissue evidence="10">Whole embryos</tissue>
    </source>
</reference>
<evidence type="ECO:0000313" key="11">
    <source>
        <dbReference type="Proteomes" id="UP001151699"/>
    </source>
</evidence>
<name>A0A9Q0MN46_9DIPT</name>
<dbReference type="Pfam" id="PF00291">
    <property type="entry name" value="PALP"/>
    <property type="match status" value="1"/>
</dbReference>
<gene>
    <name evidence="10" type="primary">SDL1</name>
    <name evidence="10" type="ORF">Bhyg_15885</name>
</gene>
<dbReference type="GO" id="GO:0009097">
    <property type="term" value="P:isoleucine biosynthetic process"/>
    <property type="evidence" value="ECO:0007669"/>
    <property type="project" value="TreeGrafter"/>
</dbReference>
<dbReference type="EC" id="4.3.1.17" evidence="3"/>
<evidence type="ECO:0000256" key="7">
    <source>
        <dbReference type="ARBA" id="ARBA00042605"/>
    </source>
</evidence>
<dbReference type="GO" id="GO:0006567">
    <property type="term" value="P:L-threonine catabolic process"/>
    <property type="evidence" value="ECO:0007669"/>
    <property type="project" value="TreeGrafter"/>
</dbReference>
<sequence length="139" mass="15042">MKLADSDPEYSLVHPYDDEDLWDGYSSIIDEIHKQLNGKIPSCMLLSVGGGGMLLGFMAGLKRHGWENVPIVAVETFGAHSLNKSIKAEKIVENVMTSIAKTLGAPSVAPKVMENLPKFNVISEVQPDSAAVEACLRFA</sequence>
<evidence type="ECO:0000256" key="3">
    <source>
        <dbReference type="ARBA" id="ARBA00012093"/>
    </source>
</evidence>
<keyword evidence="4" id="KW-0663">Pyridoxal phosphate</keyword>
<evidence type="ECO:0000256" key="8">
    <source>
        <dbReference type="ARBA" id="ARBA00049406"/>
    </source>
</evidence>
<dbReference type="Proteomes" id="UP001151699">
    <property type="component" value="Unassembled WGS sequence"/>
</dbReference>
<dbReference type="EMBL" id="WJQU01002744">
    <property type="protein sequence ID" value="KAJ6630915.1"/>
    <property type="molecule type" value="Genomic_DNA"/>
</dbReference>
<organism evidence="10 11">
    <name type="scientific">Pseudolycoriella hygida</name>
    <dbReference type="NCBI Taxonomy" id="35572"/>
    <lineage>
        <taxon>Eukaryota</taxon>
        <taxon>Metazoa</taxon>
        <taxon>Ecdysozoa</taxon>
        <taxon>Arthropoda</taxon>
        <taxon>Hexapoda</taxon>
        <taxon>Insecta</taxon>
        <taxon>Pterygota</taxon>
        <taxon>Neoptera</taxon>
        <taxon>Endopterygota</taxon>
        <taxon>Diptera</taxon>
        <taxon>Nematocera</taxon>
        <taxon>Sciaroidea</taxon>
        <taxon>Sciaridae</taxon>
        <taxon>Pseudolycoriella</taxon>
    </lineage>
</organism>
<evidence type="ECO:0000256" key="2">
    <source>
        <dbReference type="ARBA" id="ARBA00010869"/>
    </source>
</evidence>
<comment type="catalytic activity">
    <reaction evidence="8">
        <text>L-serine = pyruvate + NH4(+)</text>
        <dbReference type="Rhea" id="RHEA:19169"/>
        <dbReference type="ChEBI" id="CHEBI:15361"/>
        <dbReference type="ChEBI" id="CHEBI:28938"/>
        <dbReference type="ChEBI" id="CHEBI:33384"/>
        <dbReference type="EC" id="4.3.1.17"/>
    </reaction>
</comment>
<dbReference type="Gene3D" id="3.40.50.1100">
    <property type="match status" value="2"/>
</dbReference>
<comment type="similarity">
    <text evidence="2">Belongs to the serine/threonine dehydratase family.</text>
</comment>
<comment type="caution">
    <text evidence="10">The sequence shown here is derived from an EMBL/GenBank/DDBJ whole genome shotgun (WGS) entry which is preliminary data.</text>
</comment>
<dbReference type="SUPFAM" id="SSF53686">
    <property type="entry name" value="Tryptophan synthase beta subunit-like PLP-dependent enzymes"/>
    <property type="match status" value="1"/>
</dbReference>
<dbReference type="PANTHER" id="PTHR48078:SF2">
    <property type="entry name" value="CATABOLIC L-SERINE_THREONINE DEHYDRATASE"/>
    <property type="match status" value="1"/>
</dbReference>
<dbReference type="PANTHER" id="PTHR48078">
    <property type="entry name" value="THREONINE DEHYDRATASE, MITOCHONDRIAL-RELATED"/>
    <property type="match status" value="1"/>
</dbReference>
<dbReference type="OrthoDB" id="4418812at2759"/>
<dbReference type="InterPro" id="IPR001926">
    <property type="entry name" value="TrpB-like_PALP"/>
</dbReference>
<dbReference type="GO" id="GO:0004794">
    <property type="term" value="F:threonine deaminase activity"/>
    <property type="evidence" value="ECO:0007669"/>
    <property type="project" value="TreeGrafter"/>
</dbReference>
<comment type="cofactor">
    <cofactor evidence="1">
        <name>pyridoxal 5'-phosphate</name>
        <dbReference type="ChEBI" id="CHEBI:597326"/>
    </cofactor>
</comment>
<evidence type="ECO:0000259" key="9">
    <source>
        <dbReference type="Pfam" id="PF00291"/>
    </source>
</evidence>
<dbReference type="AlphaFoldDB" id="A0A9Q0MN46"/>
<evidence type="ECO:0000256" key="5">
    <source>
        <dbReference type="ARBA" id="ARBA00023239"/>
    </source>
</evidence>
<proteinExistence type="inferred from homology"/>
<feature type="non-terminal residue" evidence="10">
    <location>
        <position position="139"/>
    </location>
</feature>
<evidence type="ECO:0000313" key="10">
    <source>
        <dbReference type="EMBL" id="KAJ6630915.1"/>
    </source>
</evidence>
<dbReference type="GO" id="GO:0003941">
    <property type="term" value="F:L-serine ammonia-lyase activity"/>
    <property type="evidence" value="ECO:0007669"/>
    <property type="project" value="UniProtKB-EC"/>
</dbReference>
<dbReference type="GO" id="GO:0006565">
    <property type="term" value="P:L-serine catabolic process"/>
    <property type="evidence" value="ECO:0007669"/>
    <property type="project" value="TreeGrafter"/>
</dbReference>
<feature type="domain" description="Tryptophan synthase beta chain-like PALP" evidence="9">
    <location>
        <begin position="2"/>
        <end position="139"/>
    </location>
</feature>
<accession>A0A9Q0MN46</accession>
<dbReference type="InterPro" id="IPR050147">
    <property type="entry name" value="Ser/Thr_Dehydratase"/>
</dbReference>
<evidence type="ECO:0000256" key="1">
    <source>
        <dbReference type="ARBA" id="ARBA00001933"/>
    </source>
</evidence>
<keyword evidence="11" id="KW-1185">Reference proteome</keyword>
<dbReference type="InterPro" id="IPR036052">
    <property type="entry name" value="TrpB-like_PALP_sf"/>
</dbReference>
<evidence type="ECO:0000256" key="6">
    <source>
        <dbReference type="ARBA" id="ARBA00041766"/>
    </source>
</evidence>
<protein>
    <recommendedName>
        <fullName evidence="3">L-serine ammonia-lyase</fullName>
        <ecNumber evidence="3">4.3.1.17</ecNumber>
    </recommendedName>
    <alternativeName>
        <fullName evidence="6">L-serine deaminase</fullName>
    </alternativeName>
    <alternativeName>
        <fullName evidence="7">L-threonine dehydratase</fullName>
    </alternativeName>
</protein>
<keyword evidence="5" id="KW-0456">Lyase</keyword>